<protein>
    <submittedName>
        <fullName evidence="3">WD_REPEATS_REGION domain-containing protein</fullName>
    </submittedName>
</protein>
<feature type="compositionally biased region" description="Polar residues" evidence="1">
    <location>
        <begin position="473"/>
        <end position="526"/>
    </location>
</feature>
<keyword evidence="2" id="KW-1185">Reference proteome</keyword>
<sequence>MESILTIPASCIPPSLSCIATCEKDVVHTIRKFQLDAEPLDIATKGYGAHHYAFMPHVDTRDCTTKISRIVEICSFFEGSETYQFYVAAICLDAIHIFKGVDFKRNRKFPYVSLKYLDVLPMRALKIHPAFVTKCVAKSNVVFLHSLAGKVVQVNLASEVGRIIHNEIPVPRNNLERCFQYHSSNDSLIYISGKEHINIMKAREDKPNFSQPIGYGRIIVSMGILTPDMRSYIVATTDGIIFVIDAITGYKKHKVDSFQHKAICCMAVLNDNIHVLLGFCDGTLLKISTEENTEDSVVSMSTAHHSAIATIVVQKESYIDRFATLNNGIDKLLILWSGKNNIPLQRFHFTEKIQFDSLEFLTDHNILFVGSSEGHLLIFKMTDEEEVCQILEKVHRENSKNDTESFHDTTLERICRMDTTINNFAQSIENYIKNGGFDADYEMYGSNFEVKDIDKSQETYEPMQISSEEESQPLDTPMSSNENSSSQPKFSPTQVTNSISNDNNVLQSPPTVSQSVFGNISDSDDD</sequence>
<accession>A0A0N4ZMI2</accession>
<feature type="region of interest" description="Disordered" evidence="1">
    <location>
        <begin position="459"/>
        <end position="526"/>
    </location>
</feature>
<dbReference type="WBParaSite" id="PTRK_0000975000.1">
    <property type="protein sequence ID" value="PTRK_0000975000.1"/>
    <property type="gene ID" value="PTRK_0000975000"/>
</dbReference>
<reference evidence="3" key="1">
    <citation type="submission" date="2017-02" db="UniProtKB">
        <authorList>
            <consortium name="WormBaseParasite"/>
        </authorList>
    </citation>
    <scope>IDENTIFICATION</scope>
</reference>
<evidence type="ECO:0000313" key="3">
    <source>
        <dbReference type="WBParaSite" id="PTRK_0000975000.1"/>
    </source>
</evidence>
<dbReference type="InterPro" id="IPR036322">
    <property type="entry name" value="WD40_repeat_dom_sf"/>
</dbReference>
<dbReference type="Proteomes" id="UP000038045">
    <property type="component" value="Unplaced"/>
</dbReference>
<organism evidence="2 3">
    <name type="scientific">Parastrongyloides trichosuri</name>
    <name type="common">Possum-specific nematode worm</name>
    <dbReference type="NCBI Taxonomy" id="131310"/>
    <lineage>
        <taxon>Eukaryota</taxon>
        <taxon>Metazoa</taxon>
        <taxon>Ecdysozoa</taxon>
        <taxon>Nematoda</taxon>
        <taxon>Chromadorea</taxon>
        <taxon>Rhabditida</taxon>
        <taxon>Tylenchina</taxon>
        <taxon>Panagrolaimomorpha</taxon>
        <taxon>Strongyloidoidea</taxon>
        <taxon>Strongyloididae</taxon>
        <taxon>Parastrongyloides</taxon>
    </lineage>
</organism>
<name>A0A0N4ZMI2_PARTI</name>
<dbReference type="AlphaFoldDB" id="A0A0N4ZMI2"/>
<dbReference type="SUPFAM" id="SSF50978">
    <property type="entry name" value="WD40 repeat-like"/>
    <property type="match status" value="1"/>
</dbReference>
<evidence type="ECO:0000313" key="2">
    <source>
        <dbReference type="Proteomes" id="UP000038045"/>
    </source>
</evidence>
<dbReference type="InterPro" id="IPR015943">
    <property type="entry name" value="WD40/YVTN_repeat-like_dom_sf"/>
</dbReference>
<evidence type="ECO:0000256" key="1">
    <source>
        <dbReference type="SAM" id="MobiDB-lite"/>
    </source>
</evidence>
<proteinExistence type="predicted"/>
<dbReference type="Gene3D" id="2.130.10.10">
    <property type="entry name" value="YVTN repeat-like/Quinoprotein amine dehydrogenase"/>
    <property type="match status" value="1"/>
</dbReference>